<dbReference type="Gene3D" id="2.130.10.10">
    <property type="entry name" value="YVTN repeat-like/Quinoprotein amine dehydrogenase"/>
    <property type="match status" value="1"/>
</dbReference>
<name>A0A382AVZ3_9ZZZZ</name>
<sequence>MTRGIKLFSLFFPILMLGQSRVGEWKSYPSFLNVRETIEVGGLLVSATSGGILLYDREALSFETVTNIDGLVETDLSVIAEDGNGHLWLGGAAPNGTVQIYDLAKRQSVKIFNFDLWEVTAFAVSDSVVCAAYSKDGQWGILEFVMQNGEFSYRQIYNPSDESLESISGLALRGDFLFAATDLGLFSGDYKKFILNYPQNWTSIPEFAGKSMTRLRHMGDELLAIADGEIWSVGTEPQLLSDIYSSQTYLRDVNRDASGTVTLLTKWKLVRLDASGKVDNSWDVRHEPSSFVPTADGNFTVSSSSGIAIWKPDREKFEWRTPNSPASNVYTAMIVLEDGRLVAAGPDGIAVLNEFGWYNLIPTEDKWAVYSHDAEEYGEFVSDTAQYRSARAWSMVEDKGDVWVSLQGIRPARNDFNEPMGGG</sequence>
<reference evidence="1" key="1">
    <citation type="submission" date="2018-05" db="EMBL/GenBank/DDBJ databases">
        <authorList>
            <person name="Lanie J.A."/>
            <person name="Ng W.-L."/>
            <person name="Kazmierczak K.M."/>
            <person name="Andrzejewski T.M."/>
            <person name="Davidsen T.M."/>
            <person name="Wayne K.J."/>
            <person name="Tettelin H."/>
            <person name="Glass J.I."/>
            <person name="Rusch D."/>
            <person name="Podicherti R."/>
            <person name="Tsui H.-C.T."/>
            <person name="Winkler M.E."/>
        </authorList>
    </citation>
    <scope>NUCLEOTIDE SEQUENCE</scope>
</reference>
<gene>
    <name evidence="1" type="ORF">METZ01_LOCUS158388</name>
</gene>
<proteinExistence type="predicted"/>
<organism evidence="1">
    <name type="scientific">marine metagenome</name>
    <dbReference type="NCBI Taxonomy" id="408172"/>
    <lineage>
        <taxon>unclassified sequences</taxon>
        <taxon>metagenomes</taxon>
        <taxon>ecological metagenomes</taxon>
    </lineage>
</organism>
<dbReference type="InterPro" id="IPR015943">
    <property type="entry name" value="WD40/YVTN_repeat-like_dom_sf"/>
</dbReference>
<feature type="non-terminal residue" evidence="1">
    <location>
        <position position="423"/>
    </location>
</feature>
<protein>
    <submittedName>
        <fullName evidence="1">Uncharacterized protein</fullName>
    </submittedName>
</protein>
<dbReference type="SUPFAM" id="SSF101898">
    <property type="entry name" value="NHL repeat"/>
    <property type="match status" value="1"/>
</dbReference>
<evidence type="ECO:0000313" key="1">
    <source>
        <dbReference type="EMBL" id="SVB05534.1"/>
    </source>
</evidence>
<dbReference type="EMBL" id="UINC01027022">
    <property type="protein sequence ID" value="SVB05534.1"/>
    <property type="molecule type" value="Genomic_DNA"/>
</dbReference>
<dbReference type="AlphaFoldDB" id="A0A382AVZ3"/>
<accession>A0A382AVZ3</accession>